<dbReference type="InterPro" id="IPR000326">
    <property type="entry name" value="PAP2/HPO"/>
</dbReference>
<reference evidence="8 9" key="1">
    <citation type="journal article" date="2024" name="BMC Genomics">
        <title>De novo assembly and annotation of Popillia japonica's genome with initial clues to its potential as an invasive pest.</title>
        <authorList>
            <person name="Cucini C."/>
            <person name="Boschi S."/>
            <person name="Funari R."/>
            <person name="Cardaioli E."/>
            <person name="Iannotti N."/>
            <person name="Marturano G."/>
            <person name="Paoli F."/>
            <person name="Bruttini M."/>
            <person name="Carapelli A."/>
            <person name="Frati F."/>
            <person name="Nardi F."/>
        </authorList>
    </citation>
    <scope>NUCLEOTIDE SEQUENCE [LARGE SCALE GENOMIC DNA]</scope>
    <source>
        <strain evidence="8">DMR45628</strain>
    </source>
</reference>
<comment type="subcellular location">
    <subcellularLocation>
        <location evidence="1">Membrane</location>
        <topology evidence="1">Multi-pass membrane protein</topology>
    </subcellularLocation>
</comment>
<evidence type="ECO:0000256" key="1">
    <source>
        <dbReference type="ARBA" id="ARBA00004141"/>
    </source>
</evidence>
<dbReference type="EMBL" id="JASPKY010000159">
    <property type="protein sequence ID" value="KAK9729559.1"/>
    <property type="molecule type" value="Genomic_DNA"/>
</dbReference>
<evidence type="ECO:0000256" key="4">
    <source>
        <dbReference type="ARBA" id="ARBA00022989"/>
    </source>
</evidence>
<evidence type="ECO:0000256" key="5">
    <source>
        <dbReference type="ARBA" id="ARBA00023136"/>
    </source>
</evidence>
<proteinExistence type="inferred from homology"/>
<dbReference type="InterPro" id="IPR043216">
    <property type="entry name" value="PAP-like"/>
</dbReference>
<dbReference type="AlphaFoldDB" id="A0AAW1L774"/>
<organism evidence="8 9">
    <name type="scientific">Popillia japonica</name>
    <name type="common">Japanese beetle</name>
    <dbReference type="NCBI Taxonomy" id="7064"/>
    <lineage>
        <taxon>Eukaryota</taxon>
        <taxon>Metazoa</taxon>
        <taxon>Ecdysozoa</taxon>
        <taxon>Arthropoda</taxon>
        <taxon>Hexapoda</taxon>
        <taxon>Insecta</taxon>
        <taxon>Pterygota</taxon>
        <taxon>Neoptera</taxon>
        <taxon>Endopterygota</taxon>
        <taxon>Coleoptera</taxon>
        <taxon>Polyphaga</taxon>
        <taxon>Scarabaeiformia</taxon>
        <taxon>Scarabaeidae</taxon>
        <taxon>Rutelinae</taxon>
        <taxon>Popillia</taxon>
    </lineage>
</organism>
<dbReference type="GO" id="GO:0008195">
    <property type="term" value="F:phosphatidate phosphatase activity"/>
    <property type="evidence" value="ECO:0007669"/>
    <property type="project" value="TreeGrafter"/>
</dbReference>
<dbReference type="PANTHER" id="PTHR10165:SF197">
    <property type="entry name" value="FI04477P-RELATED"/>
    <property type="match status" value="1"/>
</dbReference>
<name>A0AAW1L774_POPJA</name>
<dbReference type="Pfam" id="PF01569">
    <property type="entry name" value="PAP2"/>
    <property type="match status" value="1"/>
</dbReference>
<dbReference type="InterPro" id="IPR036938">
    <property type="entry name" value="PAP2/HPO_sf"/>
</dbReference>
<evidence type="ECO:0000256" key="6">
    <source>
        <dbReference type="SAM" id="Phobius"/>
    </source>
</evidence>
<dbReference type="GO" id="GO:0046839">
    <property type="term" value="P:phospholipid dephosphorylation"/>
    <property type="evidence" value="ECO:0007669"/>
    <property type="project" value="TreeGrafter"/>
</dbReference>
<evidence type="ECO:0000313" key="8">
    <source>
        <dbReference type="EMBL" id="KAK9729559.1"/>
    </source>
</evidence>
<comment type="caution">
    <text evidence="8">The sequence shown here is derived from an EMBL/GenBank/DDBJ whole genome shotgun (WGS) entry which is preliminary data.</text>
</comment>
<feature type="transmembrane region" description="Helical" evidence="6">
    <location>
        <begin position="38"/>
        <end position="57"/>
    </location>
</feature>
<evidence type="ECO:0000259" key="7">
    <source>
        <dbReference type="SMART" id="SM00014"/>
    </source>
</evidence>
<feature type="domain" description="Phosphatidic acid phosphatase type 2/haloperoxidase" evidence="7">
    <location>
        <begin position="1"/>
        <end position="84"/>
    </location>
</feature>
<accession>A0AAW1L774</accession>
<protein>
    <submittedName>
        <fullName evidence="8">PAP2 superfamily</fullName>
    </submittedName>
</protein>
<dbReference type="Gene3D" id="1.20.144.10">
    <property type="entry name" value="Phosphatidic acid phosphatase type 2/haloperoxidase"/>
    <property type="match status" value="1"/>
</dbReference>
<keyword evidence="3 6" id="KW-0812">Transmembrane</keyword>
<feature type="transmembrane region" description="Helical" evidence="6">
    <location>
        <begin position="6"/>
        <end position="26"/>
    </location>
</feature>
<comment type="similarity">
    <text evidence="2">Belongs to the PA-phosphatase related phosphoesterase family.</text>
</comment>
<dbReference type="PANTHER" id="PTHR10165">
    <property type="entry name" value="LIPID PHOSPHATE PHOSPHATASE"/>
    <property type="match status" value="1"/>
</dbReference>
<dbReference type="SUPFAM" id="SSF48317">
    <property type="entry name" value="Acid phosphatase/Vanadium-dependent haloperoxidase"/>
    <property type="match status" value="1"/>
</dbReference>
<evidence type="ECO:0000256" key="2">
    <source>
        <dbReference type="ARBA" id="ARBA00008816"/>
    </source>
</evidence>
<keyword evidence="4 6" id="KW-1133">Transmembrane helix</keyword>
<dbReference type="GO" id="GO:0006644">
    <property type="term" value="P:phospholipid metabolic process"/>
    <property type="evidence" value="ECO:0007669"/>
    <property type="project" value="InterPro"/>
</dbReference>
<feature type="transmembrane region" description="Helical" evidence="6">
    <location>
        <begin position="69"/>
        <end position="87"/>
    </location>
</feature>
<dbReference type="SMART" id="SM00014">
    <property type="entry name" value="acidPPc"/>
    <property type="match status" value="1"/>
</dbReference>
<keyword evidence="9" id="KW-1185">Reference proteome</keyword>
<dbReference type="GO" id="GO:0007165">
    <property type="term" value="P:signal transduction"/>
    <property type="evidence" value="ECO:0007669"/>
    <property type="project" value="TreeGrafter"/>
</dbReference>
<gene>
    <name evidence="8" type="ORF">QE152_g15859</name>
</gene>
<dbReference type="Proteomes" id="UP001458880">
    <property type="component" value="Unassembled WGS sequence"/>
</dbReference>
<evidence type="ECO:0000256" key="3">
    <source>
        <dbReference type="ARBA" id="ARBA00022692"/>
    </source>
</evidence>
<keyword evidence="5 6" id="KW-0472">Membrane</keyword>
<dbReference type="GO" id="GO:0005886">
    <property type="term" value="C:plasma membrane"/>
    <property type="evidence" value="ECO:0007669"/>
    <property type="project" value="TreeGrafter"/>
</dbReference>
<sequence length="117" mass="13054">MKELRLSFPSGHSSFSMYTMLYFAIYIQSRMTWDGSKLLRHTLQFIAIVASIFTGMTRISDYKHHWSDVLGGLLIGAITACIVARYASGLFSNNKKNDITGPTELNHLNGSPQAHSV</sequence>
<evidence type="ECO:0000313" key="9">
    <source>
        <dbReference type="Proteomes" id="UP001458880"/>
    </source>
</evidence>